<dbReference type="Proteomes" id="UP000177763">
    <property type="component" value="Unassembled WGS sequence"/>
</dbReference>
<dbReference type="AlphaFoldDB" id="A0A1F4VIA0"/>
<dbReference type="Gene3D" id="3.40.50.2000">
    <property type="entry name" value="Glycogen Phosphorylase B"/>
    <property type="match status" value="2"/>
</dbReference>
<proteinExistence type="predicted"/>
<dbReference type="PANTHER" id="PTHR45947">
    <property type="entry name" value="SULFOQUINOVOSYL TRANSFERASE SQD2"/>
    <property type="match status" value="1"/>
</dbReference>
<dbReference type="EMBL" id="MEVN01000034">
    <property type="protein sequence ID" value="OGC56598.1"/>
    <property type="molecule type" value="Genomic_DNA"/>
</dbReference>
<evidence type="ECO:0000259" key="1">
    <source>
        <dbReference type="Pfam" id="PF00534"/>
    </source>
</evidence>
<gene>
    <name evidence="2" type="ORF">A3H26_01755</name>
</gene>
<accession>A0A1F4VIA0</accession>
<evidence type="ECO:0000313" key="3">
    <source>
        <dbReference type="Proteomes" id="UP000177763"/>
    </source>
</evidence>
<sequence>MNSPKVAIVHDYLVQYGGAETTLEYICDIFPNAPVYTSVYNPKNLSEKLNKKHIITPKMESLFNLLPKHLTFLMPIVFENFDLSEFDIIISSGTAYAKSVLTKPNQLHIAYVHTPPRFLYGYSVESTNRNKWYYKPVVSYLDHYLKIWDYVVAQRPNFILTNSYNTKKRIEKFYNRDAKVIYPPIKLDNNISSKKDPLIEPYYFMHGRLSAYKNFDFVISAFNLLDIPLVISGTGSEESRLKKMAGKNITFLGRTSEKQKNTYFNNCLGFIFPVVEEDFGMVVVEAMSHGKPVLAHKSGGVKEIMRENTDGLFFENLSLDEFIGKVKIFDEKIRRNEFNPEEIKKQTLKFDEKNFISEFKNFVYEKWEAHNA</sequence>
<dbReference type="STRING" id="1802630.A3H26_01755"/>
<dbReference type="SUPFAM" id="SSF53756">
    <property type="entry name" value="UDP-Glycosyltransferase/glycogen phosphorylase"/>
    <property type="match status" value="1"/>
</dbReference>
<reference evidence="2 3" key="1">
    <citation type="journal article" date="2016" name="Nat. Commun.">
        <title>Thousands of microbial genomes shed light on interconnected biogeochemical processes in an aquifer system.</title>
        <authorList>
            <person name="Anantharaman K."/>
            <person name="Brown C.T."/>
            <person name="Hug L.A."/>
            <person name="Sharon I."/>
            <person name="Castelle C.J."/>
            <person name="Probst A.J."/>
            <person name="Thomas B.C."/>
            <person name="Singh A."/>
            <person name="Wilkins M.J."/>
            <person name="Karaoz U."/>
            <person name="Brodie E.L."/>
            <person name="Williams K.H."/>
            <person name="Hubbard S.S."/>
            <person name="Banfield J.F."/>
        </authorList>
    </citation>
    <scope>NUCLEOTIDE SEQUENCE [LARGE SCALE GENOMIC DNA]</scope>
</reference>
<dbReference type="InterPro" id="IPR001296">
    <property type="entry name" value="Glyco_trans_1"/>
</dbReference>
<dbReference type="Pfam" id="PF00534">
    <property type="entry name" value="Glycos_transf_1"/>
    <property type="match status" value="1"/>
</dbReference>
<feature type="domain" description="Glycosyl transferase family 1" evidence="1">
    <location>
        <begin position="200"/>
        <end position="327"/>
    </location>
</feature>
<organism evidence="2 3">
    <name type="scientific">candidate division WWE3 bacterium RIFCSPLOWO2_12_FULL_36_10</name>
    <dbReference type="NCBI Taxonomy" id="1802630"/>
    <lineage>
        <taxon>Bacteria</taxon>
        <taxon>Katanobacteria</taxon>
    </lineage>
</organism>
<protein>
    <recommendedName>
        <fullName evidence="1">Glycosyl transferase family 1 domain-containing protein</fullName>
    </recommendedName>
</protein>
<dbReference type="GO" id="GO:0016757">
    <property type="term" value="F:glycosyltransferase activity"/>
    <property type="evidence" value="ECO:0007669"/>
    <property type="project" value="InterPro"/>
</dbReference>
<dbReference type="PANTHER" id="PTHR45947:SF3">
    <property type="entry name" value="SULFOQUINOVOSYL TRANSFERASE SQD2"/>
    <property type="match status" value="1"/>
</dbReference>
<name>A0A1F4VIA0_UNCKA</name>
<evidence type="ECO:0000313" key="2">
    <source>
        <dbReference type="EMBL" id="OGC56598.1"/>
    </source>
</evidence>
<comment type="caution">
    <text evidence="2">The sequence shown here is derived from an EMBL/GenBank/DDBJ whole genome shotgun (WGS) entry which is preliminary data.</text>
</comment>
<dbReference type="InterPro" id="IPR050194">
    <property type="entry name" value="Glycosyltransferase_grp1"/>
</dbReference>